<dbReference type="Gene3D" id="3.80.10.10">
    <property type="entry name" value="Ribonuclease Inhibitor"/>
    <property type="match status" value="1"/>
</dbReference>
<evidence type="ECO:0000313" key="3">
    <source>
        <dbReference type="EMBL" id="CAL6001839.1"/>
    </source>
</evidence>
<dbReference type="AlphaFoldDB" id="A0AA86R0N6"/>
<evidence type="ECO:0000313" key="4">
    <source>
        <dbReference type="Proteomes" id="UP001642409"/>
    </source>
</evidence>
<reference evidence="2" key="1">
    <citation type="submission" date="2023-06" db="EMBL/GenBank/DDBJ databases">
        <authorList>
            <person name="Kurt Z."/>
        </authorList>
    </citation>
    <scope>NUCLEOTIDE SEQUENCE</scope>
</reference>
<dbReference type="EMBL" id="CAXDID020000044">
    <property type="protein sequence ID" value="CAL6001839.1"/>
    <property type="molecule type" value="Genomic_DNA"/>
</dbReference>
<dbReference type="EMBL" id="CATOUU010001031">
    <property type="protein sequence ID" value="CAI9968070.1"/>
    <property type="molecule type" value="Genomic_DNA"/>
</dbReference>
<sequence>MAKTQVVDLHPLQYLYKLESIYAYDACIIDVSPLSKLTQLKDLDFRKNKITNAETLKHHKNFSEYSLSHQDVPTTDDSSYTAKYSLFTVPRSKSSKYKLRTEPQSSKSQQLTSKNKSTIKQTNKSVL</sequence>
<dbReference type="InterPro" id="IPR032675">
    <property type="entry name" value="LRR_dom_sf"/>
</dbReference>
<evidence type="ECO:0000313" key="2">
    <source>
        <dbReference type="EMBL" id="CAI9968070.1"/>
    </source>
</evidence>
<comment type="caution">
    <text evidence="2">The sequence shown here is derived from an EMBL/GenBank/DDBJ whole genome shotgun (WGS) entry which is preliminary data.</text>
</comment>
<protein>
    <submittedName>
        <fullName evidence="2">Leucine-rich repeat domain-containing protein</fullName>
    </submittedName>
    <submittedName>
        <fullName evidence="3">Leucine-rich_repeat domain-containing protein</fullName>
    </submittedName>
</protein>
<accession>A0AA86R0N6</accession>
<feature type="region of interest" description="Disordered" evidence="1">
    <location>
        <begin position="95"/>
        <end position="127"/>
    </location>
</feature>
<keyword evidence="4" id="KW-1185">Reference proteome</keyword>
<feature type="compositionally biased region" description="Polar residues" evidence="1">
    <location>
        <begin position="102"/>
        <end position="127"/>
    </location>
</feature>
<gene>
    <name evidence="3" type="ORF">HINF_LOCUS17633</name>
    <name evidence="2" type="ORF">HINF_LOCUS55715</name>
</gene>
<proteinExistence type="predicted"/>
<dbReference type="Proteomes" id="UP001642409">
    <property type="component" value="Unassembled WGS sequence"/>
</dbReference>
<organism evidence="2">
    <name type="scientific">Hexamita inflata</name>
    <dbReference type="NCBI Taxonomy" id="28002"/>
    <lineage>
        <taxon>Eukaryota</taxon>
        <taxon>Metamonada</taxon>
        <taxon>Diplomonadida</taxon>
        <taxon>Hexamitidae</taxon>
        <taxon>Hexamitinae</taxon>
        <taxon>Hexamita</taxon>
    </lineage>
</organism>
<name>A0AA86R0N6_9EUKA</name>
<reference evidence="3 4" key="2">
    <citation type="submission" date="2024-07" db="EMBL/GenBank/DDBJ databases">
        <authorList>
            <person name="Akdeniz Z."/>
        </authorList>
    </citation>
    <scope>NUCLEOTIDE SEQUENCE [LARGE SCALE GENOMIC DNA]</scope>
</reference>
<evidence type="ECO:0000256" key="1">
    <source>
        <dbReference type="SAM" id="MobiDB-lite"/>
    </source>
</evidence>
<dbReference type="SUPFAM" id="SSF52058">
    <property type="entry name" value="L domain-like"/>
    <property type="match status" value="1"/>
</dbReference>